<organism evidence="12 13">
    <name type="scientific">Polaribacter haliotis</name>
    <dbReference type="NCBI Taxonomy" id="1888915"/>
    <lineage>
        <taxon>Bacteria</taxon>
        <taxon>Pseudomonadati</taxon>
        <taxon>Bacteroidota</taxon>
        <taxon>Flavobacteriia</taxon>
        <taxon>Flavobacteriales</taxon>
        <taxon>Flavobacteriaceae</taxon>
    </lineage>
</organism>
<name>A0A7L8AIG2_9FLAO</name>
<dbReference type="OrthoDB" id="9798386at2"/>
<dbReference type="InterPro" id="IPR022398">
    <property type="entry name" value="Peptidase_S8_His-AS"/>
</dbReference>
<evidence type="ECO:0000256" key="3">
    <source>
        <dbReference type="ARBA" id="ARBA00022729"/>
    </source>
</evidence>
<evidence type="ECO:0000256" key="1">
    <source>
        <dbReference type="ARBA" id="ARBA00011073"/>
    </source>
</evidence>
<dbReference type="RefSeq" id="WP_088355106.1">
    <property type="nucleotide sequence ID" value="NZ_CP061813.1"/>
</dbReference>
<evidence type="ECO:0000256" key="9">
    <source>
        <dbReference type="SAM" id="SignalP"/>
    </source>
</evidence>
<evidence type="ECO:0000256" key="4">
    <source>
        <dbReference type="ARBA" id="ARBA00022801"/>
    </source>
</evidence>
<evidence type="ECO:0000256" key="7">
    <source>
        <dbReference type="PROSITE-ProRule" id="PRU01240"/>
    </source>
</evidence>
<feature type="chain" id="PRO_5032288258" evidence="9">
    <location>
        <begin position="20"/>
        <end position="535"/>
    </location>
</feature>
<dbReference type="PANTHER" id="PTHR43806:SF11">
    <property type="entry name" value="CEREVISIN-RELATED"/>
    <property type="match status" value="1"/>
</dbReference>
<keyword evidence="4 7" id="KW-0378">Hydrolase</keyword>
<accession>A0A7L8AIG2</accession>
<evidence type="ECO:0000259" key="10">
    <source>
        <dbReference type="Pfam" id="PF00082"/>
    </source>
</evidence>
<keyword evidence="13" id="KW-1185">Reference proteome</keyword>
<keyword evidence="2 7" id="KW-0645">Protease</keyword>
<feature type="domain" description="Secretion system C-terminal sorting" evidence="11">
    <location>
        <begin position="468"/>
        <end position="533"/>
    </location>
</feature>
<dbReference type="InterPro" id="IPR023827">
    <property type="entry name" value="Peptidase_S8_Asp-AS"/>
</dbReference>
<feature type="domain" description="Peptidase S8/S53" evidence="10">
    <location>
        <begin position="163"/>
        <end position="443"/>
    </location>
</feature>
<dbReference type="InterPro" id="IPR036852">
    <property type="entry name" value="Peptidase_S8/S53_dom_sf"/>
</dbReference>
<keyword evidence="5 7" id="KW-0720">Serine protease</keyword>
<protein>
    <submittedName>
        <fullName evidence="12">S8 family serine peptidase</fullName>
    </submittedName>
</protein>
<dbReference type="SUPFAM" id="SSF52743">
    <property type="entry name" value="Subtilisin-like"/>
    <property type="match status" value="1"/>
</dbReference>
<dbReference type="GO" id="GO:0004252">
    <property type="term" value="F:serine-type endopeptidase activity"/>
    <property type="evidence" value="ECO:0007669"/>
    <property type="project" value="UniProtKB-UniRule"/>
</dbReference>
<dbReference type="NCBIfam" id="TIGR04183">
    <property type="entry name" value="Por_Secre_tail"/>
    <property type="match status" value="1"/>
</dbReference>
<keyword evidence="3 9" id="KW-0732">Signal</keyword>
<dbReference type="InterPro" id="IPR000209">
    <property type="entry name" value="Peptidase_S8/S53_dom"/>
</dbReference>
<evidence type="ECO:0000259" key="11">
    <source>
        <dbReference type="Pfam" id="PF18962"/>
    </source>
</evidence>
<feature type="active site" description="Charge relay system" evidence="6 7">
    <location>
        <position position="224"/>
    </location>
</feature>
<evidence type="ECO:0000256" key="8">
    <source>
        <dbReference type="RuleBase" id="RU003355"/>
    </source>
</evidence>
<gene>
    <name evidence="12" type="ORF">H9I45_03775</name>
</gene>
<dbReference type="InterPro" id="IPR050131">
    <property type="entry name" value="Peptidase_S8_subtilisin-like"/>
</dbReference>
<dbReference type="Proteomes" id="UP000516764">
    <property type="component" value="Chromosome"/>
</dbReference>
<evidence type="ECO:0000256" key="6">
    <source>
        <dbReference type="PIRSR" id="PIRSR615500-1"/>
    </source>
</evidence>
<feature type="active site" description="Charge relay system" evidence="6 7">
    <location>
        <position position="170"/>
    </location>
</feature>
<dbReference type="GO" id="GO:0006508">
    <property type="term" value="P:proteolysis"/>
    <property type="evidence" value="ECO:0007669"/>
    <property type="project" value="UniProtKB-KW"/>
</dbReference>
<dbReference type="PROSITE" id="PS00137">
    <property type="entry name" value="SUBTILASE_HIS"/>
    <property type="match status" value="1"/>
</dbReference>
<dbReference type="Pfam" id="PF18962">
    <property type="entry name" value="Por_Secre_tail"/>
    <property type="match status" value="1"/>
</dbReference>
<sequence length="535" mass="58666">MKKLLLLTTVLFAFSFVNAQDFSKTRLIVKYKETTNAKSKSSIQKILTNKNFKNSRSLSFSNNKKKSKQNNEILLFTFKDEIDVLKTANELKNTNLFEFVEPDYIGTGAGKKGTENFTTTPDDALFSRQWSLHNDGSFTASPSTNDADVDMNLAWDITTGNPDITIAVLDSGLRMTHPEMSGRVWVNTTETSNGLDSDTNTYIDDINGWDFVNNDNDPTDDNGHGTNIAGIIAATGNNSIGYAGVDWECKIMPLKILDQNNNGFYSNWIEAINYAVNKGAKIINMSVGGSSYSAAMETAVNSAHANGIVITVSMMNFNNSALYYPAAYANTIAVGSSDSDDKRSNPFFWSATSGSNFGNHIDVIAPGNIIFGLASNSDTNYNGYWGGTSQAAPLVAGICSLILNKKPNLTVEQIRTIIRESAEDMVGTATEDTAGWDQYYGAGRVNAFNALQKVLSTESFSTKNYRFYPNPTSDYLLMSTELNDVNYNLYNILGKNVLQGKISEGKIDLKTISKGIYSLKLQNGLESITKKIIKN</sequence>
<dbReference type="InterPro" id="IPR023828">
    <property type="entry name" value="Peptidase_S8_Ser-AS"/>
</dbReference>
<dbReference type="PRINTS" id="PR00723">
    <property type="entry name" value="SUBTILISIN"/>
</dbReference>
<dbReference type="InterPro" id="IPR026444">
    <property type="entry name" value="Secre_tail"/>
</dbReference>
<evidence type="ECO:0000256" key="2">
    <source>
        <dbReference type="ARBA" id="ARBA00022670"/>
    </source>
</evidence>
<feature type="active site" description="Charge relay system" evidence="6 7">
    <location>
        <position position="389"/>
    </location>
</feature>
<dbReference type="PROSITE" id="PS00136">
    <property type="entry name" value="SUBTILASE_ASP"/>
    <property type="match status" value="1"/>
</dbReference>
<dbReference type="AlphaFoldDB" id="A0A7L8AIG2"/>
<evidence type="ECO:0000313" key="13">
    <source>
        <dbReference type="Proteomes" id="UP000516764"/>
    </source>
</evidence>
<dbReference type="PROSITE" id="PS51892">
    <property type="entry name" value="SUBTILASE"/>
    <property type="match status" value="1"/>
</dbReference>
<dbReference type="PROSITE" id="PS00138">
    <property type="entry name" value="SUBTILASE_SER"/>
    <property type="match status" value="1"/>
</dbReference>
<reference evidence="12 13" key="1">
    <citation type="journal article" date="2016" name="Int. J. Syst. Evol. Microbiol.">
        <title>Polaribacter haliotis sp. nov., isolated from the gut of abalone Haliotis discus hannai.</title>
        <authorList>
            <person name="Kim Y.O."/>
            <person name="Park I.S."/>
            <person name="Park S."/>
            <person name="Nam B.H."/>
            <person name="Park J.M."/>
            <person name="Kim D.G."/>
            <person name="Yoon J.H."/>
        </authorList>
    </citation>
    <scope>NUCLEOTIDE SEQUENCE [LARGE SCALE GENOMIC DNA]</scope>
    <source>
        <strain evidence="12 13">KCTC 52418</strain>
    </source>
</reference>
<dbReference type="Pfam" id="PF00082">
    <property type="entry name" value="Peptidase_S8"/>
    <property type="match status" value="1"/>
</dbReference>
<dbReference type="Gene3D" id="3.40.50.200">
    <property type="entry name" value="Peptidase S8/S53 domain"/>
    <property type="match status" value="1"/>
</dbReference>
<dbReference type="PANTHER" id="PTHR43806">
    <property type="entry name" value="PEPTIDASE S8"/>
    <property type="match status" value="1"/>
</dbReference>
<comment type="similarity">
    <text evidence="1 7 8">Belongs to the peptidase S8 family.</text>
</comment>
<proteinExistence type="inferred from homology"/>
<evidence type="ECO:0000256" key="5">
    <source>
        <dbReference type="ARBA" id="ARBA00022825"/>
    </source>
</evidence>
<feature type="signal peptide" evidence="9">
    <location>
        <begin position="1"/>
        <end position="19"/>
    </location>
</feature>
<dbReference type="InterPro" id="IPR015500">
    <property type="entry name" value="Peptidase_S8_subtilisin-rel"/>
</dbReference>
<evidence type="ECO:0000313" key="12">
    <source>
        <dbReference type="EMBL" id="QOD61579.1"/>
    </source>
</evidence>
<dbReference type="EMBL" id="CP061813">
    <property type="protein sequence ID" value="QOD61579.1"/>
    <property type="molecule type" value="Genomic_DNA"/>
</dbReference>
<dbReference type="KEGG" id="phal:H9I45_03775"/>